<organism evidence="2 3">
    <name type="scientific">Streptomyces vastus</name>
    <dbReference type="NCBI Taxonomy" id="285451"/>
    <lineage>
        <taxon>Bacteria</taxon>
        <taxon>Bacillati</taxon>
        <taxon>Actinomycetota</taxon>
        <taxon>Actinomycetes</taxon>
        <taxon>Kitasatosporales</taxon>
        <taxon>Streptomycetaceae</taxon>
        <taxon>Streptomyces</taxon>
    </lineage>
</organism>
<dbReference type="EMBL" id="BAAASJ010000036">
    <property type="protein sequence ID" value="GAA2639315.1"/>
    <property type="molecule type" value="Genomic_DNA"/>
</dbReference>
<dbReference type="Proteomes" id="UP001500151">
    <property type="component" value="Unassembled WGS sequence"/>
</dbReference>
<reference evidence="2 3" key="1">
    <citation type="journal article" date="2019" name="Int. J. Syst. Evol. Microbiol.">
        <title>The Global Catalogue of Microorganisms (GCM) 10K type strain sequencing project: providing services to taxonomists for standard genome sequencing and annotation.</title>
        <authorList>
            <consortium name="The Broad Institute Genomics Platform"/>
            <consortium name="The Broad Institute Genome Sequencing Center for Infectious Disease"/>
            <person name="Wu L."/>
            <person name="Ma J."/>
        </authorList>
    </citation>
    <scope>NUCLEOTIDE SEQUENCE [LARGE SCALE GENOMIC DNA]</scope>
    <source>
        <strain evidence="2 3">JCM 4524</strain>
    </source>
</reference>
<evidence type="ECO:0000256" key="1">
    <source>
        <dbReference type="SAM" id="Phobius"/>
    </source>
</evidence>
<keyword evidence="1" id="KW-0812">Transmembrane</keyword>
<name>A0ABN3QZZ2_9ACTN</name>
<keyword evidence="3" id="KW-1185">Reference proteome</keyword>
<sequence>MLRGFRDERDLTLGGLEQALLDSCQSGLDIGFESLVPHAQPERPDDGHEGLLSADALKGGLCALLVLLLLLWALFVFCVSCVL</sequence>
<comment type="caution">
    <text evidence="2">The sequence shown here is derived from an EMBL/GenBank/DDBJ whole genome shotgun (WGS) entry which is preliminary data.</text>
</comment>
<feature type="transmembrane region" description="Helical" evidence="1">
    <location>
        <begin position="56"/>
        <end position="82"/>
    </location>
</feature>
<keyword evidence="1" id="KW-1133">Transmembrane helix</keyword>
<accession>A0ABN3QZZ2</accession>
<gene>
    <name evidence="2" type="ORF">GCM10010307_38550</name>
</gene>
<evidence type="ECO:0000313" key="3">
    <source>
        <dbReference type="Proteomes" id="UP001500151"/>
    </source>
</evidence>
<evidence type="ECO:0000313" key="2">
    <source>
        <dbReference type="EMBL" id="GAA2639315.1"/>
    </source>
</evidence>
<proteinExistence type="predicted"/>
<protein>
    <submittedName>
        <fullName evidence="2">Uncharacterized protein</fullName>
    </submittedName>
</protein>
<keyword evidence="1" id="KW-0472">Membrane</keyword>